<accession>A0AA40A0C2</accession>
<dbReference type="EMBL" id="JAUIRO010000007">
    <property type="protein sequence ID" value="KAK0706961.1"/>
    <property type="molecule type" value="Genomic_DNA"/>
</dbReference>
<dbReference type="RefSeq" id="XP_060292055.1">
    <property type="nucleotide sequence ID" value="XM_060435270.1"/>
</dbReference>
<evidence type="ECO:0000313" key="2">
    <source>
        <dbReference type="EMBL" id="KAK0706961.1"/>
    </source>
</evidence>
<dbReference type="Proteomes" id="UP001172101">
    <property type="component" value="Unassembled WGS sequence"/>
</dbReference>
<name>A0AA40A0C2_9PEZI</name>
<organism evidence="2 3">
    <name type="scientific">Lasiosphaeria miniovina</name>
    <dbReference type="NCBI Taxonomy" id="1954250"/>
    <lineage>
        <taxon>Eukaryota</taxon>
        <taxon>Fungi</taxon>
        <taxon>Dikarya</taxon>
        <taxon>Ascomycota</taxon>
        <taxon>Pezizomycotina</taxon>
        <taxon>Sordariomycetes</taxon>
        <taxon>Sordariomycetidae</taxon>
        <taxon>Sordariales</taxon>
        <taxon>Lasiosphaeriaceae</taxon>
        <taxon>Lasiosphaeria</taxon>
    </lineage>
</organism>
<keyword evidence="3" id="KW-1185">Reference proteome</keyword>
<evidence type="ECO:0000256" key="1">
    <source>
        <dbReference type="SAM" id="MobiDB-lite"/>
    </source>
</evidence>
<dbReference type="AlphaFoldDB" id="A0AA40A0C2"/>
<comment type="caution">
    <text evidence="2">The sequence shown here is derived from an EMBL/GenBank/DDBJ whole genome shotgun (WGS) entry which is preliminary data.</text>
</comment>
<gene>
    <name evidence="2" type="ORF">B0T26DRAFT_481157</name>
</gene>
<reference evidence="2" key="1">
    <citation type="submission" date="2023-06" db="EMBL/GenBank/DDBJ databases">
        <title>Genome-scale phylogeny and comparative genomics of the fungal order Sordariales.</title>
        <authorList>
            <consortium name="Lawrence Berkeley National Laboratory"/>
            <person name="Hensen N."/>
            <person name="Bonometti L."/>
            <person name="Westerberg I."/>
            <person name="Brannstrom I.O."/>
            <person name="Guillou S."/>
            <person name="Cros-Aarteil S."/>
            <person name="Calhoun S."/>
            <person name="Haridas S."/>
            <person name="Kuo A."/>
            <person name="Mondo S."/>
            <person name="Pangilinan J."/>
            <person name="Riley R."/>
            <person name="LaButti K."/>
            <person name="Andreopoulos B."/>
            <person name="Lipzen A."/>
            <person name="Chen C."/>
            <person name="Yanf M."/>
            <person name="Daum C."/>
            <person name="Ng V."/>
            <person name="Clum A."/>
            <person name="Steindorff A."/>
            <person name="Ohm R."/>
            <person name="Martin F."/>
            <person name="Silar P."/>
            <person name="Natvig D."/>
            <person name="Lalanne C."/>
            <person name="Gautier V."/>
            <person name="Ament-velasquez S.L."/>
            <person name="Kruys A."/>
            <person name="Hutchinson M.I."/>
            <person name="Powell A.J."/>
            <person name="Barry K."/>
            <person name="Miller A.N."/>
            <person name="Grigoriev I.V."/>
            <person name="Debuchy R."/>
            <person name="Gladieux P."/>
            <person name="Thoren M.H."/>
            <person name="Johannesson H."/>
        </authorList>
    </citation>
    <scope>NUCLEOTIDE SEQUENCE</scope>
    <source>
        <strain evidence="2">SMH2392-1A</strain>
    </source>
</reference>
<protein>
    <submittedName>
        <fullName evidence="2">Uncharacterized protein</fullName>
    </submittedName>
</protein>
<proteinExistence type="predicted"/>
<evidence type="ECO:0000313" key="3">
    <source>
        <dbReference type="Proteomes" id="UP001172101"/>
    </source>
</evidence>
<sequence>MPGTPLMHAHVAGSRLPLAGSMRQQTPSRPGTPQIPVQMAGGHAIPGSVRQAISRPPTPYSCFPAVPGLAITHECYAFGSNKYAAPFLGFESRAPTPAGPASTSASPRYRVDPTLEMAWKQAADFAAFREQPPRAANPATAQAPLYGQAFLTRTGKVMYKPSPRLDTWLADLSLCSPPLSPEADLMDGVQFEDSHNLVATDSETDKHDFAVATDATQAKEDLKLASKPEDVAAGSKRSSVC</sequence>
<feature type="region of interest" description="Disordered" evidence="1">
    <location>
        <begin position="220"/>
        <end position="241"/>
    </location>
</feature>
<dbReference type="GeneID" id="85318540"/>
<feature type="compositionally biased region" description="Basic and acidic residues" evidence="1">
    <location>
        <begin position="220"/>
        <end position="230"/>
    </location>
</feature>